<sequence>MPLSRRQFLLAASIAPFSAGLATSANATTTHEVSIEGFAFSPASLSIAAGDTVTFTNNDAAPHTATAQSAGLDTGTLNSGDSESLTFNTPGTFAYRCRFHPAMRGTVTVT</sequence>
<dbReference type="GO" id="GO:0009055">
    <property type="term" value="F:electron transfer activity"/>
    <property type="evidence" value="ECO:0007669"/>
    <property type="project" value="InterPro"/>
</dbReference>
<keyword evidence="5" id="KW-0479">Metal-binding</keyword>
<accession>A0A2T8HRD1</accession>
<proteinExistence type="predicted"/>
<evidence type="ECO:0000256" key="1">
    <source>
        <dbReference type="ARBA" id="ARBA00004418"/>
    </source>
</evidence>
<evidence type="ECO:0000313" key="8">
    <source>
        <dbReference type="EMBL" id="PVH27975.1"/>
    </source>
</evidence>
<evidence type="ECO:0000256" key="5">
    <source>
        <dbReference type="PIRSR" id="PIRSR602386-1"/>
    </source>
</evidence>
<dbReference type="SUPFAM" id="SSF49503">
    <property type="entry name" value="Cupredoxins"/>
    <property type="match status" value="1"/>
</dbReference>
<dbReference type="InterPro" id="IPR052721">
    <property type="entry name" value="ET_Amicyanin"/>
</dbReference>
<feature type="binding site" evidence="5">
    <location>
        <position position="103"/>
    </location>
    <ligand>
        <name>Cu cation</name>
        <dbReference type="ChEBI" id="CHEBI:23378"/>
    </ligand>
</feature>
<dbReference type="InterPro" id="IPR002386">
    <property type="entry name" value="Amicyanin/Pseudoazurin"/>
</dbReference>
<keyword evidence="6" id="KW-0732">Signal</keyword>
<keyword evidence="3" id="KW-0574">Periplasm</keyword>
<dbReference type="PANTHER" id="PTHR36507:SF1">
    <property type="entry name" value="BLL1555 PROTEIN"/>
    <property type="match status" value="1"/>
</dbReference>
<dbReference type="PANTHER" id="PTHR36507">
    <property type="entry name" value="BLL1555 PROTEIN"/>
    <property type="match status" value="1"/>
</dbReference>
<keyword evidence="4" id="KW-0249">Electron transport</keyword>
<dbReference type="CDD" id="cd13921">
    <property type="entry name" value="Amicyanin"/>
    <property type="match status" value="1"/>
</dbReference>
<dbReference type="PRINTS" id="PR00156">
    <property type="entry name" value="COPPERBLUE"/>
</dbReference>
<dbReference type="InterPro" id="IPR028096">
    <property type="entry name" value="EfeO_Cupredoxin"/>
</dbReference>
<evidence type="ECO:0000256" key="3">
    <source>
        <dbReference type="ARBA" id="ARBA00022764"/>
    </source>
</evidence>
<dbReference type="Pfam" id="PF13473">
    <property type="entry name" value="Cupredoxin_1"/>
    <property type="match status" value="1"/>
</dbReference>
<keyword evidence="9" id="KW-1185">Reference proteome</keyword>
<comment type="cofactor">
    <cofactor evidence="5">
        <name>Cu cation</name>
        <dbReference type="ChEBI" id="CHEBI:23378"/>
    </cofactor>
    <text evidence="5">Binds 1 copper ion per subunit.</text>
</comment>
<evidence type="ECO:0000256" key="6">
    <source>
        <dbReference type="SAM" id="SignalP"/>
    </source>
</evidence>
<evidence type="ECO:0000256" key="4">
    <source>
        <dbReference type="ARBA" id="ARBA00022982"/>
    </source>
</evidence>
<gene>
    <name evidence="8" type="ORF">DDE20_14525</name>
</gene>
<dbReference type="RefSeq" id="WP_116559243.1">
    <property type="nucleotide sequence ID" value="NZ_QDKM01000007.1"/>
</dbReference>
<comment type="subcellular location">
    <subcellularLocation>
        <location evidence="1">Periplasm</location>
    </subcellularLocation>
</comment>
<dbReference type="OrthoDB" id="9796416at2"/>
<keyword evidence="5" id="KW-0186">Copper</keyword>
<dbReference type="Gene3D" id="2.60.40.420">
    <property type="entry name" value="Cupredoxins - blue copper proteins"/>
    <property type="match status" value="1"/>
</dbReference>
<reference evidence="8 9" key="1">
    <citation type="submission" date="2018-04" db="EMBL/GenBank/DDBJ databases">
        <title>Pararhodobacter oceanense sp. nov., isolated from marine intertidal sediment.</title>
        <authorList>
            <person name="Wang X.-L."/>
            <person name="Du Z.-J."/>
        </authorList>
    </citation>
    <scope>NUCLEOTIDE SEQUENCE [LARGE SCALE GENOMIC DNA]</scope>
    <source>
        <strain evidence="8 9">AM505</strain>
    </source>
</reference>
<comment type="caution">
    <text evidence="8">The sequence shown here is derived from an EMBL/GenBank/DDBJ whole genome shotgun (WGS) entry which is preliminary data.</text>
</comment>
<protein>
    <recommendedName>
        <fullName evidence="7">EfeO-type cupredoxin-like domain-containing protein</fullName>
    </recommendedName>
</protein>
<dbReference type="Proteomes" id="UP000245911">
    <property type="component" value="Unassembled WGS sequence"/>
</dbReference>
<name>A0A2T8HRD1_9RHOB</name>
<feature type="chain" id="PRO_5015556418" description="EfeO-type cupredoxin-like domain-containing protein" evidence="6">
    <location>
        <begin position="28"/>
        <end position="110"/>
    </location>
</feature>
<keyword evidence="2" id="KW-0813">Transport</keyword>
<dbReference type="PROSITE" id="PS51318">
    <property type="entry name" value="TAT"/>
    <property type="match status" value="1"/>
</dbReference>
<evidence type="ECO:0000259" key="7">
    <source>
        <dbReference type="Pfam" id="PF13473"/>
    </source>
</evidence>
<dbReference type="InterPro" id="IPR001235">
    <property type="entry name" value="Copper_blue_Plastocyanin"/>
</dbReference>
<evidence type="ECO:0000313" key="9">
    <source>
        <dbReference type="Proteomes" id="UP000245911"/>
    </source>
</evidence>
<feature type="domain" description="EfeO-type cupredoxin-like" evidence="7">
    <location>
        <begin position="11"/>
        <end position="109"/>
    </location>
</feature>
<feature type="signal peptide" evidence="6">
    <location>
        <begin position="1"/>
        <end position="27"/>
    </location>
</feature>
<dbReference type="PRINTS" id="PR00155">
    <property type="entry name" value="AMICYANIN"/>
</dbReference>
<dbReference type="InterPro" id="IPR008972">
    <property type="entry name" value="Cupredoxin"/>
</dbReference>
<dbReference type="GO" id="GO:0005507">
    <property type="term" value="F:copper ion binding"/>
    <property type="evidence" value="ECO:0007669"/>
    <property type="project" value="InterPro"/>
</dbReference>
<dbReference type="InterPro" id="IPR006311">
    <property type="entry name" value="TAT_signal"/>
</dbReference>
<dbReference type="GO" id="GO:0042597">
    <property type="term" value="C:periplasmic space"/>
    <property type="evidence" value="ECO:0007669"/>
    <property type="project" value="UniProtKB-SubCell"/>
</dbReference>
<dbReference type="InterPro" id="IPR035668">
    <property type="entry name" value="Amicyanin"/>
</dbReference>
<feature type="binding site" evidence="5">
    <location>
        <position position="97"/>
    </location>
    <ligand>
        <name>Cu cation</name>
        <dbReference type="ChEBI" id="CHEBI:23378"/>
    </ligand>
</feature>
<dbReference type="AlphaFoldDB" id="A0A2T8HRD1"/>
<evidence type="ECO:0000256" key="2">
    <source>
        <dbReference type="ARBA" id="ARBA00022448"/>
    </source>
</evidence>
<feature type="binding site" evidence="5">
    <location>
        <position position="100"/>
    </location>
    <ligand>
        <name>Cu cation</name>
        <dbReference type="ChEBI" id="CHEBI:23378"/>
    </ligand>
</feature>
<feature type="binding site" evidence="5">
    <location>
        <position position="63"/>
    </location>
    <ligand>
        <name>Cu cation</name>
        <dbReference type="ChEBI" id="CHEBI:23378"/>
    </ligand>
</feature>
<organism evidence="8 9">
    <name type="scientific">Pararhodobacter oceanensis</name>
    <dbReference type="NCBI Taxonomy" id="2172121"/>
    <lineage>
        <taxon>Bacteria</taxon>
        <taxon>Pseudomonadati</taxon>
        <taxon>Pseudomonadota</taxon>
        <taxon>Alphaproteobacteria</taxon>
        <taxon>Rhodobacterales</taxon>
        <taxon>Paracoccaceae</taxon>
        <taxon>Pararhodobacter</taxon>
    </lineage>
</organism>
<dbReference type="EMBL" id="QDKM01000007">
    <property type="protein sequence ID" value="PVH27975.1"/>
    <property type="molecule type" value="Genomic_DNA"/>
</dbReference>